<organism evidence="2">
    <name type="scientific">marine metagenome</name>
    <dbReference type="NCBI Taxonomy" id="408172"/>
    <lineage>
        <taxon>unclassified sequences</taxon>
        <taxon>metagenomes</taxon>
        <taxon>ecological metagenomes</taxon>
    </lineage>
</organism>
<evidence type="ECO:0008006" key="3">
    <source>
        <dbReference type="Google" id="ProtNLM"/>
    </source>
</evidence>
<keyword evidence="1" id="KW-0732">Signal</keyword>
<dbReference type="CDD" id="cd13604">
    <property type="entry name" value="PBP2_TRAP_ketoacid_lactate_like"/>
    <property type="match status" value="1"/>
</dbReference>
<dbReference type="PANTHER" id="PTHR33376">
    <property type="match status" value="1"/>
</dbReference>
<dbReference type="NCBIfam" id="NF037995">
    <property type="entry name" value="TRAP_S1"/>
    <property type="match status" value="1"/>
</dbReference>
<sequence length="335" mass="36628">RSFLKGAGVSTGAVIASNVSRSAPAIANERIQWKMVTLWPKNFPGLGTGSQRIADAIREMSDGKLDIKVYGAGELVPAYEAFDAVREGTAECMHEAPYIWIAKHPAMAFFCGMPGGLTPQEHNAWIHFGGGQELWDELYSRFGLRGFLAGNSGTNMGGWYNREIKTLEDFRGLRMRIPGLGAEVLTRLGSLTMNIPGGEILPALQTGLVDAAEWIAPYADLALGLHKAAKYYYGPSILEPGPANPLTVNEKSYMALSAELRAIVRQAAGHETARMKAEVDHGNAQALEVLVKRFNVELRRFPEDVSDGLFAVSKQVVAEVSEEDDLSRRIYNSWS</sequence>
<feature type="non-terminal residue" evidence="2">
    <location>
        <position position="1"/>
    </location>
</feature>
<name>A0A382Q862_9ZZZZ</name>
<proteinExistence type="predicted"/>
<protein>
    <recommendedName>
        <fullName evidence="3">ABC transporter substrate-binding protein</fullName>
    </recommendedName>
</protein>
<dbReference type="Gene3D" id="3.40.190.10">
    <property type="entry name" value="Periplasmic binding protein-like II"/>
    <property type="match status" value="1"/>
</dbReference>
<feature type="non-terminal residue" evidence="2">
    <location>
        <position position="335"/>
    </location>
</feature>
<dbReference type="GO" id="GO:0055085">
    <property type="term" value="P:transmembrane transport"/>
    <property type="evidence" value="ECO:0007669"/>
    <property type="project" value="InterPro"/>
</dbReference>
<dbReference type="InterPro" id="IPR026289">
    <property type="entry name" value="SBP_TakP-like"/>
</dbReference>
<accession>A0A382Q862</accession>
<gene>
    <name evidence="2" type="ORF">METZ01_LOCUS333972</name>
</gene>
<dbReference type="EMBL" id="UINC01112286">
    <property type="protein sequence ID" value="SVC81118.1"/>
    <property type="molecule type" value="Genomic_DNA"/>
</dbReference>
<dbReference type="Pfam" id="PF03480">
    <property type="entry name" value="DctP"/>
    <property type="match status" value="1"/>
</dbReference>
<dbReference type="InterPro" id="IPR038404">
    <property type="entry name" value="TRAP_DctP_sf"/>
</dbReference>
<dbReference type="AlphaFoldDB" id="A0A382Q862"/>
<dbReference type="GO" id="GO:0031317">
    <property type="term" value="C:tripartite ATP-independent periplasmic transporter complex"/>
    <property type="evidence" value="ECO:0007669"/>
    <property type="project" value="InterPro"/>
</dbReference>
<evidence type="ECO:0000313" key="2">
    <source>
        <dbReference type="EMBL" id="SVC81118.1"/>
    </source>
</evidence>
<dbReference type="PIRSF" id="PIRSF039026">
    <property type="entry name" value="SiaP"/>
    <property type="match status" value="1"/>
</dbReference>
<dbReference type="InterPro" id="IPR018389">
    <property type="entry name" value="DctP_fam"/>
</dbReference>
<dbReference type="PANTHER" id="PTHR33376:SF5">
    <property type="entry name" value="EXTRACYTOPLASMIC SOLUTE RECEPTOR PROTEIN"/>
    <property type="match status" value="1"/>
</dbReference>
<reference evidence="2" key="1">
    <citation type="submission" date="2018-05" db="EMBL/GenBank/DDBJ databases">
        <authorList>
            <person name="Lanie J.A."/>
            <person name="Ng W.-L."/>
            <person name="Kazmierczak K.M."/>
            <person name="Andrzejewski T.M."/>
            <person name="Davidsen T.M."/>
            <person name="Wayne K.J."/>
            <person name="Tettelin H."/>
            <person name="Glass J.I."/>
            <person name="Rusch D."/>
            <person name="Podicherti R."/>
            <person name="Tsui H.-C.T."/>
            <person name="Winkler M.E."/>
        </authorList>
    </citation>
    <scope>NUCLEOTIDE SEQUENCE</scope>
</reference>
<dbReference type="Gene3D" id="3.40.190.170">
    <property type="entry name" value="Bacterial extracellular solute-binding protein, family 7"/>
    <property type="match status" value="1"/>
</dbReference>
<evidence type="ECO:0000256" key="1">
    <source>
        <dbReference type="ARBA" id="ARBA00022729"/>
    </source>
</evidence>